<feature type="transmembrane region" description="Helical" evidence="5">
    <location>
        <begin position="108"/>
        <end position="128"/>
    </location>
</feature>
<dbReference type="HOGENOM" id="CLU_000445_107_18_9"/>
<dbReference type="GO" id="GO:0004888">
    <property type="term" value="F:transmembrane signaling receptor activity"/>
    <property type="evidence" value="ECO:0007669"/>
    <property type="project" value="InterPro"/>
</dbReference>
<accession>B8I526</accession>
<protein>
    <submittedName>
        <fullName evidence="7">Methyl-accepting chemotaxis sensory transducer</fullName>
    </submittedName>
</protein>
<organism evidence="7 8">
    <name type="scientific">Ruminiclostridium cellulolyticum (strain ATCC 35319 / DSM 5812 / JCM 6584 / H10)</name>
    <name type="common">Clostridium cellulolyticum</name>
    <dbReference type="NCBI Taxonomy" id="394503"/>
    <lineage>
        <taxon>Bacteria</taxon>
        <taxon>Bacillati</taxon>
        <taxon>Bacillota</taxon>
        <taxon>Clostridia</taxon>
        <taxon>Eubacteriales</taxon>
        <taxon>Oscillospiraceae</taxon>
        <taxon>Ruminiclostridium</taxon>
    </lineage>
</organism>
<dbReference type="PANTHER" id="PTHR32089:SF112">
    <property type="entry name" value="LYSOZYME-LIKE PROTEIN-RELATED"/>
    <property type="match status" value="1"/>
</dbReference>
<dbReference type="GO" id="GO:0006935">
    <property type="term" value="P:chemotaxis"/>
    <property type="evidence" value="ECO:0007669"/>
    <property type="project" value="InterPro"/>
</dbReference>
<dbReference type="OrthoDB" id="2542987at2"/>
<keyword evidence="8" id="KW-1185">Reference proteome</keyword>
<feature type="domain" description="Methyl-accepting transducer" evidence="6">
    <location>
        <begin position="202"/>
        <end position="452"/>
    </location>
</feature>
<evidence type="ECO:0000256" key="2">
    <source>
        <dbReference type="ARBA" id="ARBA00029447"/>
    </source>
</evidence>
<dbReference type="Gene3D" id="1.10.287.950">
    <property type="entry name" value="Methyl-accepting chemotaxis protein"/>
    <property type="match status" value="1"/>
</dbReference>
<evidence type="ECO:0000259" key="6">
    <source>
        <dbReference type="PROSITE" id="PS50111"/>
    </source>
</evidence>
<dbReference type="Proteomes" id="UP000001349">
    <property type="component" value="Chromosome"/>
</dbReference>
<feature type="coiled-coil region" evidence="4">
    <location>
        <begin position="438"/>
        <end position="465"/>
    </location>
</feature>
<dbReference type="SUPFAM" id="SSF58104">
    <property type="entry name" value="Methyl-accepting chemotaxis protein (MCP) signaling domain"/>
    <property type="match status" value="1"/>
</dbReference>
<dbReference type="GO" id="GO:0007165">
    <property type="term" value="P:signal transduction"/>
    <property type="evidence" value="ECO:0007669"/>
    <property type="project" value="UniProtKB-KW"/>
</dbReference>
<dbReference type="Pfam" id="PF00015">
    <property type="entry name" value="MCPsignal"/>
    <property type="match status" value="1"/>
</dbReference>
<dbReference type="GO" id="GO:0016020">
    <property type="term" value="C:membrane"/>
    <property type="evidence" value="ECO:0007669"/>
    <property type="project" value="InterPro"/>
</dbReference>
<keyword evidence="4" id="KW-0175">Coiled coil</keyword>
<dbReference type="EMBL" id="CP001348">
    <property type="protein sequence ID" value="ACL74606.1"/>
    <property type="molecule type" value="Genomic_DNA"/>
</dbReference>
<evidence type="ECO:0000256" key="1">
    <source>
        <dbReference type="ARBA" id="ARBA00023224"/>
    </source>
</evidence>
<dbReference type="InterPro" id="IPR004089">
    <property type="entry name" value="MCPsignal_dom"/>
</dbReference>
<feature type="transmembrane region" description="Helical" evidence="5">
    <location>
        <begin position="16"/>
        <end position="35"/>
    </location>
</feature>
<dbReference type="PRINTS" id="PR00260">
    <property type="entry name" value="CHEMTRNSDUCR"/>
</dbReference>
<dbReference type="InterPro" id="IPR004090">
    <property type="entry name" value="Chemotax_Me-accpt_rcpt"/>
</dbReference>
<reference evidence="7 8" key="1">
    <citation type="submission" date="2009-01" db="EMBL/GenBank/DDBJ databases">
        <title>Complete sequence of Clostridium cellulolyticum H10.</title>
        <authorList>
            <consortium name="US DOE Joint Genome Institute"/>
            <person name="Lucas S."/>
            <person name="Copeland A."/>
            <person name="Lapidus A."/>
            <person name="Glavina del Rio T."/>
            <person name="Dalin E."/>
            <person name="Tice H."/>
            <person name="Bruce D."/>
            <person name="Goodwin L."/>
            <person name="Pitluck S."/>
            <person name="Chertkov O."/>
            <person name="Saunders E."/>
            <person name="Brettin T."/>
            <person name="Detter J.C."/>
            <person name="Han C."/>
            <person name="Larimer F."/>
            <person name="Land M."/>
            <person name="Hauser L."/>
            <person name="Kyrpides N."/>
            <person name="Ivanova N."/>
            <person name="Zhou J."/>
            <person name="Richardson P."/>
        </authorList>
    </citation>
    <scope>NUCLEOTIDE SEQUENCE [LARGE SCALE GENOMIC DNA]</scope>
    <source>
        <strain evidence="8">ATCC 35319 / DSM 5812 / JCM 6584 / H10</strain>
    </source>
</reference>
<dbReference type="PROSITE" id="PS50111">
    <property type="entry name" value="CHEMOTAXIS_TRANSDUC_2"/>
    <property type="match status" value="1"/>
</dbReference>
<evidence type="ECO:0000256" key="4">
    <source>
        <dbReference type="SAM" id="Coils"/>
    </source>
</evidence>
<evidence type="ECO:0000256" key="5">
    <source>
        <dbReference type="SAM" id="Phobius"/>
    </source>
</evidence>
<name>B8I526_RUMCH</name>
<proteinExistence type="inferred from homology"/>
<dbReference type="eggNOG" id="COG0840">
    <property type="taxonomic scope" value="Bacteria"/>
</dbReference>
<evidence type="ECO:0000256" key="3">
    <source>
        <dbReference type="PROSITE-ProRule" id="PRU00284"/>
    </source>
</evidence>
<dbReference type="SMART" id="SM00283">
    <property type="entry name" value="MA"/>
    <property type="match status" value="1"/>
</dbReference>
<dbReference type="AlphaFoldDB" id="B8I526"/>
<feature type="transmembrane region" description="Helical" evidence="5">
    <location>
        <begin position="70"/>
        <end position="96"/>
    </location>
</feature>
<gene>
    <name evidence="7" type="ordered locus">Ccel_0219</name>
</gene>
<evidence type="ECO:0000313" key="7">
    <source>
        <dbReference type="EMBL" id="ACL74606.1"/>
    </source>
</evidence>
<dbReference type="PANTHER" id="PTHR32089">
    <property type="entry name" value="METHYL-ACCEPTING CHEMOTAXIS PROTEIN MCPB"/>
    <property type="match status" value="1"/>
</dbReference>
<feature type="transmembrane region" description="Helical" evidence="5">
    <location>
        <begin position="41"/>
        <end position="58"/>
    </location>
</feature>
<evidence type="ECO:0000313" key="8">
    <source>
        <dbReference type="Proteomes" id="UP000001349"/>
    </source>
</evidence>
<keyword evidence="5" id="KW-0812">Transmembrane</keyword>
<keyword evidence="1 3" id="KW-0807">Transducer</keyword>
<feature type="coiled-coil region" evidence="4">
    <location>
        <begin position="161"/>
        <end position="188"/>
    </location>
</feature>
<dbReference type="KEGG" id="cce:Ccel_0219"/>
<keyword evidence="5" id="KW-0472">Membrane</keyword>
<comment type="similarity">
    <text evidence="2">Belongs to the methyl-accepting chemotaxis (MCP) protein family.</text>
</comment>
<feature type="transmembrane region" description="Helical" evidence="5">
    <location>
        <begin position="135"/>
        <end position="154"/>
    </location>
</feature>
<dbReference type="RefSeq" id="WP_012634671.1">
    <property type="nucleotide sequence ID" value="NC_011898.1"/>
</dbReference>
<dbReference type="STRING" id="394503.Ccel_0219"/>
<sequence length="484" mass="52878" precursor="true">MQQNLLLIHVKKVNKILNWVFFALGFVMLIAGIATRTIASSSIPLAITIASAFLALFLRYKKKDMAASYVLVVSALAQVLPLLPMMGGNAFILAMLPITVTALYLNKWIFIFVGSIINAVVIILQIVMPGSNIEAHIFSDVFQLLITLVLFLLVKDGGKLIQGSSENAEQANKLLDELQNTMNVVKTSTSGLNVDISKATENLEVVHEISSSITTSTQEITTGIVGQSSSVTEISQMIKEADNKISELTEFSNQLENVSANASNVVTEGSEKINTMDKQMEIINQAVAKSFETVQELNENMDEINNFLSGITHIAEQTNLLALNAAIEAARAGESGKGFAVVAEEVRNLAEQSANTVGHIYQIINKIKEKTKNVIDEVSIGQTATQDGEKAVKIVNKNFEMIQVSFKDIDRYISDEISRIENIADLFSRINTEVESIASISKEQAASTEELLSTLEEQNLNIENMYGLIQGIKTSSDNLQGLIK</sequence>
<keyword evidence="5" id="KW-1133">Transmembrane helix</keyword>